<feature type="compositionally biased region" description="Low complexity" evidence="1">
    <location>
        <begin position="449"/>
        <end position="461"/>
    </location>
</feature>
<dbReference type="SUPFAM" id="SSF46785">
    <property type="entry name" value="Winged helix' DNA-binding domain"/>
    <property type="match status" value="1"/>
</dbReference>
<accession>A0ABR0XAF2</accession>
<proteinExistence type="predicted"/>
<feature type="region of interest" description="Disordered" evidence="1">
    <location>
        <begin position="194"/>
        <end position="264"/>
    </location>
</feature>
<dbReference type="EMBL" id="JABTTQ020000005">
    <property type="protein sequence ID" value="KAK6156097.1"/>
    <property type="molecule type" value="Genomic_DNA"/>
</dbReference>
<protein>
    <recommendedName>
        <fullName evidence="2">Rad21/Rec8-like protein C-terminal eukaryotic domain-containing protein</fullName>
    </recommendedName>
</protein>
<evidence type="ECO:0000259" key="2">
    <source>
        <dbReference type="Pfam" id="PF04824"/>
    </source>
</evidence>
<comment type="caution">
    <text evidence="3">The sequence shown here is derived from an EMBL/GenBank/DDBJ whole genome shotgun (WGS) entry which is preliminary data.</text>
</comment>
<dbReference type="PANTHER" id="PTHR12585:SF64">
    <property type="entry name" value="SISTER CHROMATID COHESION 1 PROTEIN 1"/>
    <property type="match status" value="1"/>
</dbReference>
<feature type="region of interest" description="Disordered" evidence="1">
    <location>
        <begin position="349"/>
        <end position="389"/>
    </location>
</feature>
<name>A0ABR0XAF2_REHGL</name>
<feature type="region of interest" description="Disordered" evidence="1">
    <location>
        <begin position="443"/>
        <end position="483"/>
    </location>
</feature>
<dbReference type="PANTHER" id="PTHR12585">
    <property type="entry name" value="SCC1 / RAD21 FAMILY MEMBER"/>
    <property type="match status" value="1"/>
</dbReference>
<feature type="compositionally biased region" description="Basic and acidic residues" evidence="1">
    <location>
        <begin position="218"/>
        <end position="252"/>
    </location>
</feature>
<evidence type="ECO:0000256" key="1">
    <source>
        <dbReference type="SAM" id="MobiDB-lite"/>
    </source>
</evidence>
<gene>
    <name evidence="3" type="ORF">DH2020_010345</name>
</gene>
<keyword evidence="4" id="KW-1185">Reference proteome</keyword>
<organism evidence="3 4">
    <name type="scientific">Rehmannia glutinosa</name>
    <name type="common">Chinese foxglove</name>
    <dbReference type="NCBI Taxonomy" id="99300"/>
    <lineage>
        <taxon>Eukaryota</taxon>
        <taxon>Viridiplantae</taxon>
        <taxon>Streptophyta</taxon>
        <taxon>Embryophyta</taxon>
        <taxon>Tracheophyta</taxon>
        <taxon>Spermatophyta</taxon>
        <taxon>Magnoliopsida</taxon>
        <taxon>eudicotyledons</taxon>
        <taxon>Gunneridae</taxon>
        <taxon>Pentapetalae</taxon>
        <taxon>asterids</taxon>
        <taxon>lamiids</taxon>
        <taxon>Lamiales</taxon>
        <taxon>Orobanchaceae</taxon>
        <taxon>Rehmannieae</taxon>
        <taxon>Rehmannia</taxon>
    </lineage>
</organism>
<dbReference type="InterPro" id="IPR006909">
    <property type="entry name" value="Rad21/Rec8_C_eu"/>
</dbReference>
<dbReference type="Pfam" id="PF04824">
    <property type="entry name" value="Rad21_Rec8"/>
    <property type="match status" value="1"/>
</dbReference>
<feature type="domain" description="Rad21/Rec8-like protein C-terminal eukaryotic" evidence="2">
    <location>
        <begin position="559"/>
        <end position="604"/>
    </location>
</feature>
<evidence type="ECO:0000313" key="3">
    <source>
        <dbReference type="EMBL" id="KAK6156097.1"/>
    </source>
</evidence>
<dbReference type="Gene3D" id="1.10.10.580">
    <property type="entry name" value="Structural maintenance of chromosome 1. Chain E"/>
    <property type="match status" value="1"/>
</dbReference>
<sequence length="646" mass="72402">MWRKSGNWTRLGVGNRVGAFYIRSSKLELAWGGLEAQSLNIPYLYNIPGGVVIVYERKVKLLYDDVTRLLVEINDAWKVKTAPSDPTRLPKGKSQAKYEAVTLPPNPTDDLEETEQSLPYSNATTIMDFQQTSYIAMRLDSVDDPYLNQNLQGDLNHDHHQVDAANITLFDNYDSNQADVTTFNRFERFDVEGDEETQLNFTPPEHTEMPSLIPSPARPEKLGDEIQEQHPEEQAKQQSDESKEAAKLDQMRKRLAPRRARRPTALAMDYDQTIIPGHIYQSWLQNSSDIASRRGRKRKQPMDGLSRMKIATLMDLPSVVLVEKLVTNGNTQIHYPTLLLEVWMRSIQPPHDSPSGRTSQPQPPEPSSSSPPEKMHFMEPTGDPFEEFHSRVGSLSKGISIEKQRGNDLGNEMMPPDILMDELRNNLKINGLGVKEANGVSDEIRSIPSSGSGNGFFSHNSDVNSGRSGKKRPFSASKNSGNGLEPVAEELSWQHSDPNFKLSKLSENGLTPDNDLLVETGPTQTQKRPIINQPLDQITDSIRMHLKTHFDTPGSAKFESLNQLAFGMNKKRAACLFYQTCVLATRDYVRVEQNVPYGDILISRALLPVFLTPCTKTYGSMAPVSANCDDAKVALVLIFNKVKDPE</sequence>
<dbReference type="InterPro" id="IPR023093">
    <property type="entry name" value="ScpA-like_C"/>
</dbReference>
<dbReference type="InterPro" id="IPR036390">
    <property type="entry name" value="WH_DNA-bd_sf"/>
</dbReference>
<feature type="compositionally biased region" description="Basic residues" evidence="1">
    <location>
        <begin position="253"/>
        <end position="262"/>
    </location>
</feature>
<dbReference type="Proteomes" id="UP001318860">
    <property type="component" value="Unassembled WGS sequence"/>
</dbReference>
<evidence type="ECO:0000313" key="4">
    <source>
        <dbReference type="Proteomes" id="UP001318860"/>
    </source>
</evidence>
<reference evidence="3 4" key="1">
    <citation type="journal article" date="2021" name="Comput. Struct. Biotechnol. J.">
        <title>De novo genome assembly of the potent medicinal plant Rehmannia glutinosa using nanopore technology.</title>
        <authorList>
            <person name="Ma L."/>
            <person name="Dong C."/>
            <person name="Song C."/>
            <person name="Wang X."/>
            <person name="Zheng X."/>
            <person name="Niu Y."/>
            <person name="Chen S."/>
            <person name="Feng W."/>
        </authorList>
    </citation>
    <scope>NUCLEOTIDE SEQUENCE [LARGE SCALE GENOMIC DNA]</scope>
    <source>
        <strain evidence="3">DH-2019</strain>
    </source>
</reference>
<dbReference type="InterPro" id="IPR039781">
    <property type="entry name" value="Rad21/Rec8-like"/>
</dbReference>